<accession>A0ABY7GXE6</accession>
<dbReference type="Proteomes" id="UP001164459">
    <property type="component" value="Chromosome"/>
</dbReference>
<evidence type="ECO:0000313" key="4">
    <source>
        <dbReference type="Proteomes" id="UP001164459"/>
    </source>
</evidence>
<name>A0ABY7GXE6_9BACT</name>
<keyword evidence="2" id="KW-0732">Signal</keyword>
<feature type="compositionally biased region" description="Low complexity" evidence="1">
    <location>
        <begin position="19"/>
        <end position="41"/>
    </location>
</feature>
<evidence type="ECO:0000313" key="3">
    <source>
        <dbReference type="EMBL" id="WAS91592.1"/>
    </source>
</evidence>
<sequence length="196" mass="20447">MRLVPLLSLALLMSACGDSTGSETSTSTTTSSTGNTSEGTTTEAPIDCKADNACVLYPDQCTGWCFCDNKDYEVEKCVETESGGFLVQCTEEAQGVSALCPYGCDDVYFDPPKCLPPEEECGAEGECGATPGCSLCKCPLQDAMGAGPACAGDLVVERIDPEVDASPCRVLEYCGFGCKNDACCPDGGCKWGETPE</sequence>
<dbReference type="EMBL" id="CP114040">
    <property type="protein sequence ID" value="WAS91592.1"/>
    <property type="molecule type" value="Genomic_DNA"/>
</dbReference>
<gene>
    <name evidence="3" type="ORF">O0S08_35880</name>
</gene>
<organism evidence="3 4">
    <name type="scientific">Nannocystis punicea</name>
    <dbReference type="NCBI Taxonomy" id="2995304"/>
    <lineage>
        <taxon>Bacteria</taxon>
        <taxon>Pseudomonadati</taxon>
        <taxon>Myxococcota</taxon>
        <taxon>Polyangia</taxon>
        <taxon>Nannocystales</taxon>
        <taxon>Nannocystaceae</taxon>
        <taxon>Nannocystis</taxon>
    </lineage>
</organism>
<keyword evidence="4" id="KW-1185">Reference proteome</keyword>
<dbReference type="PROSITE" id="PS51257">
    <property type="entry name" value="PROKAR_LIPOPROTEIN"/>
    <property type="match status" value="1"/>
</dbReference>
<protein>
    <submittedName>
        <fullName evidence="3">Uncharacterized protein</fullName>
    </submittedName>
</protein>
<dbReference type="RefSeq" id="WP_269033954.1">
    <property type="nucleotide sequence ID" value="NZ_CP114040.1"/>
</dbReference>
<reference evidence="3" key="1">
    <citation type="submission" date="2022-11" db="EMBL/GenBank/DDBJ databases">
        <title>Minimal conservation of predation-associated metabolite biosynthetic gene clusters underscores biosynthetic potential of Myxococcota including descriptions for ten novel species: Archangium lansinium sp. nov., Myxococcus landrumus sp. nov., Nannocystis bai.</title>
        <authorList>
            <person name="Ahearne A."/>
            <person name="Stevens C."/>
            <person name="Dowd S."/>
        </authorList>
    </citation>
    <scope>NUCLEOTIDE SEQUENCE</scope>
    <source>
        <strain evidence="3">Fl3</strain>
    </source>
</reference>
<feature type="signal peptide" evidence="2">
    <location>
        <begin position="1"/>
        <end position="21"/>
    </location>
</feature>
<evidence type="ECO:0000256" key="1">
    <source>
        <dbReference type="SAM" id="MobiDB-lite"/>
    </source>
</evidence>
<feature type="chain" id="PRO_5046526411" evidence="2">
    <location>
        <begin position="22"/>
        <end position="196"/>
    </location>
</feature>
<proteinExistence type="predicted"/>
<feature type="region of interest" description="Disordered" evidence="1">
    <location>
        <begin position="18"/>
        <end position="41"/>
    </location>
</feature>
<evidence type="ECO:0000256" key="2">
    <source>
        <dbReference type="SAM" id="SignalP"/>
    </source>
</evidence>